<proteinExistence type="predicted"/>
<evidence type="ECO:0000313" key="1">
    <source>
        <dbReference type="EMBL" id="KAH3829839.1"/>
    </source>
</evidence>
<protein>
    <recommendedName>
        <fullName evidence="3">Reverse transcriptase domain-containing protein</fullName>
    </recommendedName>
</protein>
<reference evidence="1" key="2">
    <citation type="submission" date="2020-11" db="EMBL/GenBank/DDBJ databases">
        <authorList>
            <person name="McCartney M.A."/>
            <person name="Auch B."/>
            <person name="Kono T."/>
            <person name="Mallez S."/>
            <person name="Becker A."/>
            <person name="Gohl D.M."/>
            <person name="Silverstein K.A.T."/>
            <person name="Koren S."/>
            <person name="Bechman K.B."/>
            <person name="Herman A."/>
            <person name="Abrahante J.E."/>
            <person name="Garbe J."/>
        </authorList>
    </citation>
    <scope>NUCLEOTIDE SEQUENCE</scope>
    <source>
        <strain evidence="1">Duluth1</strain>
        <tissue evidence="1">Whole animal</tissue>
    </source>
</reference>
<sequence length="70" mass="7997">MREKVLGRNPDSRQALDKNHYAAAIIMDLSKAFDCLPHDKLLQNCQHMVCQSLHPDSSSRTFLTENSKLK</sequence>
<name>A0A9D4H5G6_DREPO</name>
<dbReference type="Proteomes" id="UP000828390">
    <property type="component" value="Unassembled WGS sequence"/>
</dbReference>
<evidence type="ECO:0000313" key="2">
    <source>
        <dbReference type="Proteomes" id="UP000828390"/>
    </source>
</evidence>
<dbReference type="EMBL" id="JAIWYP010000004">
    <property type="protein sequence ID" value="KAH3829839.1"/>
    <property type="molecule type" value="Genomic_DNA"/>
</dbReference>
<comment type="caution">
    <text evidence="1">The sequence shown here is derived from an EMBL/GenBank/DDBJ whole genome shotgun (WGS) entry which is preliminary data.</text>
</comment>
<dbReference type="AlphaFoldDB" id="A0A9D4H5G6"/>
<keyword evidence="2" id="KW-1185">Reference proteome</keyword>
<evidence type="ECO:0008006" key="3">
    <source>
        <dbReference type="Google" id="ProtNLM"/>
    </source>
</evidence>
<organism evidence="1 2">
    <name type="scientific">Dreissena polymorpha</name>
    <name type="common">Zebra mussel</name>
    <name type="synonym">Mytilus polymorpha</name>
    <dbReference type="NCBI Taxonomy" id="45954"/>
    <lineage>
        <taxon>Eukaryota</taxon>
        <taxon>Metazoa</taxon>
        <taxon>Spiralia</taxon>
        <taxon>Lophotrochozoa</taxon>
        <taxon>Mollusca</taxon>
        <taxon>Bivalvia</taxon>
        <taxon>Autobranchia</taxon>
        <taxon>Heteroconchia</taxon>
        <taxon>Euheterodonta</taxon>
        <taxon>Imparidentia</taxon>
        <taxon>Neoheterodontei</taxon>
        <taxon>Myida</taxon>
        <taxon>Dreissenoidea</taxon>
        <taxon>Dreissenidae</taxon>
        <taxon>Dreissena</taxon>
    </lineage>
</organism>
<accession>A0A9D4H5G6</accession>
<reference evidence="1" key="1">
    <citation type="journal article" date="2019" name="bioRxiv">
        <title>The Genome of the Zebra Mussel, Dreissena polymorpha: A Resource for Invasive Species Research.</title>
        <authorList>
            <person name="McCartney M.A."/>
            <person name="Auch B."/>
            <person name="Kono T."/>
            <person name="Mallez S."/>
            <person name="Zhang Y."/>
            <person name="Obille A."/>
            <person name="Becker A."/>
            <person name="Abrahante J.E."/>
            <person name="Garbe J."/>
            <person name="Badalamenti J.P."/>
            <person name="Herman A."/>
            <person name="Mangelson H."/>
            <person name="Liachko I."/>
            <person name="Sullivan S."/>
            <person name="Sone E.D."/>
            <person name="Koren S."/>
            <person name="Silverstein K.A.T."/>
            <person name="Beckman K.B."/>
            <person name="Gohl D.M."/>
        </authorList>
    </citation>
    <scope>NUCLEOTIDE SEQUENCE</scope>
    <source>
        <strain evidence="1">Duluth1</strain>
        <tissue evidence="1">Whole animal</tissue>
    </source>
</reference>
<gene>
    <name evidence="1" type="ORF">DPMN_103068</name>
</gene>